<gene>
    <name evidence="2" type="ORF">HEB94_009294</name>
</gene>
<protein>
    <submittedName>
        <fullName evidence="2">Trehalose 6-phosphate synthase</fullName>
        <ecNumber evidence="2">2.4.1.15</ecNumber>
    </submittedName>
</protein>
<name>A0A927N4Y0_9ACTN</name>
<dbReference type="GO" id="GO:0005829">
    <property type="term" value="C:cytosol"/>
    <property type="evidence" value="ECO:0007669"/>
    <property type="project" value="TreeGrafter"/>
</dbReference>
<dbReference type="CDD" id="cd03788">
    <property type="entry name" value="GT20_TPS"/>
    <property type="match status" value="1"/>
</dbReference>
<dbReference type="EMBL" id="JADBEM010000001">
    <property type="protein sequence ID" value="MBE1612446.1"/>
    <property type="molecule type" value="Genomic_DNA"/>
</dbReference>
<dbReference type="PANTHER" id="PTHR10788">
    <property type="entry name" value="TREHALOSE-6-PHOSPHATE SYNTHASE"/>
    <property type="match status" value="1"/>
</dbReference>
<keyword evidence="3" id="KW-1185">Reference proteome</keyword>
<evidence type="ECO:0000256" key="1">
    <source>
        <dbReference type="ARBA" id="ARBA00008799"/>
    </source>
</evidence>
<dbReference type="GO" id="GO:0005992">
    <property type="term" value="P:trehalose biosynthetic process"/>
    <property type="evidence" value="ECO:0007669"/>
    <property type="project" value="InterPro"/>
</dbReference>
<organism evidence="2 3">
    <name type="scientific">Actinopolymorpha pittospori</name>
    <dbReference type="NCBI Taxonomy" id="648752"/>
    <lineage>
        <taxon>Bacteria</taxon>
        <taxon>Bacillati</taxon>
        <taxon>Actinomycetota</taxon>
        <taxon>Actinomycetes</taxon>
        <taxon>Propionibacteriales</taxon>
        <taxon>Actinopolymorphaceae</taxon>
        <taxon>Actinopolymorpha</taxon>
    </lineage>
</organism>
<evidence type="ECO:0000313" key="3">
    <source>
        <dbReference type="Proteomes" id="UP000638648"/>
    </source>
</evidence>
<proteinExistence type="inferred from homology"/>
<dbReference type="InterPro" id="IPR001830">
    <property type="entry name" value="Glyco_trans_20"/>
</dbReference>
<sequence length="487" mass="53368">MASDQKMSVLLASNRGPVSFRYDDTGALHCVGGAGGLSSALAAIPRQENALWVAAALSDADRLAARSTPDGRLDAGGFDTGTIPVRLLDIEPLTFARAYNGIANSTLWFLHHLLFDTANTPIFDARFRHEWESYVEYNLAFAEALAHSADPGARVMIQDYHLSLAPRLLRERRPDLAISHFSHTPWAPADYFRLLPDDVAVDLLEGLLAANNTGFLAPRWAQAFLTCCEGILGAVVDRDRGTVDYAGHRTFVGVHPLGIDADNLRARADQPDVWARMAGLRDLVGDRRLLVRVDRAELSKNIVRGLIAYRELLRHRPQWRGRVVHVALAYPSRHDIPEYREYAAAVQRVAEEIVEEFGSPDWDPLVLAVDDDYARSLAAYRMADVAIVNPVRDGMNLVAKEIPVLSDDGCAVVLSREAGAAVELGDAALLVNPFDIEATADAMHTALTMDDDERRTRSARLAATASACPPKRWLTDQLDALAAAARA</sequence>
<dbReference type="RefSeq" id="WP_238361790.1">
    <property type="nucleotide sequence ID" value="NZ_BAABJL010000194.1"/>
</dbReference>
<keyword evidence="2" id="KW-0328">Glycosyltransferase</keyword>
<dbReference type="PANTHER" id="PTHR10788:SF106">
    <property type="entry name" value="BCDNA.GH08860"/>
    <property type="match status" value="1"/>
</dbReference>
<reference evidence="2" key="1">
    <citation type="submission" date="2020-10" db="EMBL/GenBank/DDBJ databases">
        <title>Sequencing the genomes of 1000 actinobacteria strains.</title>
        <authorList>
            <person name="Klenk H.-P."/>
        </authorList>
    </citation>
    <scope>NUCLEOTIDE SEQUENCE</scope>
    <source>
        <strain evidence="2">DSM 45354</strain>
    </source>
</reference>
<dbReference type="Gene3D" id="3.40.50.2000">
    <property type="entry name" value="Glycogen Phosphorylase B"/>
    <property type="match status" value="2"/>
</dbReference>
<accession>A0A927N4Y0</accession>
<evidence type="ECO:0000313" key="2">
    <source>
        <dbReference type="EMBL" id="MBE1612446.1"/>
    </source>
</evidence>
<dbReference type="GO" id="GO:0003825">
    <property type="term" value="F:alpha,alpha-trehalose-phosphate synthase (UDP-forming) activity"/>
    <property type="evidence" value="ECO:0007669"/>
    <property type="project" value="UniProtKB-EC"/>
</dbReference>
<dbReference type="AlphaFoldDB" id="A0A927N4Y0"/>
<dbReference type="GO" id="GO:0004805">
    <property type="term" value="F:trehalose-phosphatase activity"/>
    <property type="evidence" value="ECO:0007669"/>
    <property type="project" value="TreeGrafter"/>
</dbReference>
<dbReference type="Pfam" id="PF00982">
    <property type="entry name" value="Glyco_transf_20"/>
    <property type="match status" value="1"/>
</dbReference>
<comment type="caution">
    <text evidence="2">The sequence shown here is derived from an EMBL/GenBank/DDBJ whole genome shotgun (WGS) entry which is preliminary data.</text>
</comment>
<dbReference type="SUPFAM" id="SSF53756">
    <property type="entry name" value="UDP-Glycosyltransferase/glycogen phosphorylase"/>
    <property type="match status" value="1"/>
</dbReference>
<comment type="similarity">
    <text evidence="1">Belongs to the glycosyltransferase 20 family.</text>
</comment>
<keyword evidence="2" id="KW-0808">Transferase</keyword>
<dbReference type="Proteomes" id="UP000638648">
    <property type="component" value="Unassembled WGS sequence"/>
</dbReference>
<dbReference type="EC" id="2.4.1.15" evidence="2"/>